<accession>Q07NW9</accession>
<organism evidence="1">
    <name type="scientific">Rhodopseudomonas palustris (strain BisA53)</name>
    <dbReference type="NCBI Taxonomy" id="316055"/>
    <lineage>
        <taxon>Bacteria</taxon>
        <taxon>Pseudomonadati</taxon>
        <taxon>Pseudomonadota</taxon>
        <taxon>Alphaproteobacteria</taxon>
        <taxon>Hyphomicrobiales</taxon>
        <taxon>Nitrobacteraceae</taxon>
        <taxon>Rhodopseudomonas</taxon>
    </lineage>
</organism>
<dbReference type="KEGG" id="rpe:RPE_2426"/>
<reference evidence="1" key="1">
    <citation type="submission" date="2006-09" db="EMBL/GenBank/DDBJ databases">
        <title>Complete sequence of Rhodopseudomonas palustris BisA53.</title>
        <authorList>
            <consortium name="US DOE Joint Genome Institute"/>
            <person name="Copeland A."/>
            <person name="Lucas S."/>
            <person name="Lapidus A."/>
            <person name="Barry K."/>
            <person name="Detter J.C."/>
            <person name="Glavina del Rio T."/>
            <person name="Hammon N."/>
            <person name="Israni S."/>
            <person name="Dalin E."/>
            <person name="Tice H."/>
            <person name="Pitluck S."/>
            <person name="Chain P."/>
            <person name="Malfatti S."/>
            <person name="Shin M."/>
            <person name="Vergez L."/>
            <person name="Schmutz J."/>
            <person name="Larimer F."/>
            <person name="Land M."/>
            <person name="Hauser L."/>
            <person name="Pelletier D.A."/>
            <person name="Kyrpides N."/>
            <person name="Kim E."/>
            <person name="Harwood C.S."/>
            <person name="Oda Y."/>
            <person name="Richardson P."/>
        </authorList>
    </citation>
    <scope>NUCLEOTIDE SEQUENCE [LARGE SCALE GENOMIC DNA]</scope>
    <source>
        <strain evidence="1">BisA53</strain>
    </source>
</reference>
<evidence type="ECO:0008006" key="2">
    <source>
        <dbReference type="Google" id="ProtNLM"/>
    </source>
</evidence>
<evidence type="ECO:0000313" key="1">
    <source>
        <dbReference type="EMBL" id="ABJ06365.1"/>
    </source>
</evidence>
<sequence length="81" mass="8946">MIRPMKTKPLADILERVESWPPQLQDELAAFARELDSGANGRDYQPTPDELAGIDRGLRDAAENRFADDAAVAATFAKFRG</sequence>
<name>Q07NW9_RHOP5</name>
<dbReference type="STRING" id="316055.RPE_2426"/>
<proteinExistence type="predicted"/>
<protein>
    <recommendedName>
        <fullName evidence="2">Addiction module component</fullName>
    </recommendedName>
</protein>
<dbReference type="HOGENOM" id="CLU_188446_0_0_5"/>
<gene>
    <name evidence="1" type="ordered locus">RPE_2426</name>
</gene>
<dbReference type="EMBL" id="CP000463">
    <property type="protein sequence ID" value="ABJ06365.1"/>
    <property type="molecule type" value="Genomic_DNA"/>
</dbReference>
<dbReference type="AlphaFoldDB" id="Q07NW9"/>
<dbReference type="eggNOG" id="ENOG5032P26">
    <property type="taxonomic scope" value="Bacteria"/>
</dbReference>
<dbReference type="OrthoDB" id="8141387at2"/>